<accession>A0ABX2LCY9</accession>
<gene>
    <name evidence="1" type="ORF">HTZ84_01330</name>
</gene>
<dbReference type="Proteomes" id="UP001016761">
    <property type="component" value="Unassembled WGS sequence"/>
</dbReference>
<organism evidence="1 2">
    <name type="scientific">Haloterrigena gelatinilytica</name>
    <dbReference type="NCBI Taxonomy" id="2741724"/>
    <lineage>
        <taxon>Archaea</taxon>
        <taxon>Methanobacteriati</taxon>
        <taxon>Methanobacteriota</taxon>
        <taxon>Stenosarchaea group</taxon>
        <taxon>Halobacteria</taxon>
        <taxon>Halobacteriales</taxon>
        <taxon>Natrialbaceae</taxon>
        <taxon>Haloterrigena</taxon>
    </lineage>
</organism>
<evidence type="ECO:0000313" key="1">
    <source>
        <dbReference type="EMBL" id="NUC70964.1"/>
    </source>
</evidence>
<name>A0ABX2LCY9_9EURY</name>
<protein>
    <submittedName>
        <fullName evidence="1">Uncharacterized protein</fullName>
    </submittedName>
</protein>
<comment type="caution">
    <text evidence="1">The sequence shown here is derived from an EMBL/GenBank/DDBJ whole genome shotgun (WGS) entry which is preliminary data.</text>
</comment>
<reference evidence="1 2" key="1">
    <citation type="submission" date="2020-06" db="EMBL/GenBank/DDBJ databases">
        <title>Haloterrigena sp. nov., an extremely halophilic archaeon isolated from a saline sediment.</title>
        <authorList>
            <person name="Liu B.-B."/>
        </authorList>
    </citation>
    <scope>NUCLEOTIDE SEQUENCE [LARGE SCALE GENOMIC DNA]</scope>
    <source>
        <strain evidence="1 2">SYSU A558-1</strain>
    </source>
</reference>
<dbReference type="EMBL" id="JABUQZ010000001">
    <property type="protein sequence ID" value="NUC70964.1"/>
    <property type="molecule type" value="Genomic_DNA"/>
</dbReference>
<keyword evidence="2" id="KW-1185">Reference proteome</keyword>
<sequence length="97" mass="11147">MADIDTDTESDLELGKASIVYETATGDLERATVDNDRIAYFQDHWLFAYGNDEDGNSVVRRVPKERVRYVERSVEEIEETFESGIEKAKGKLEELRD</sequence>
<evidence type="ECO:0000313" key="2">
    <source>
        <dbReference type="Proteomes" id="UP001016761"/>
    </source>
</evidence>
<dbReference type="RefSeq" id="WP_174679032.1">
    <property type="nucleotide sequence ID" value="NZ_JABUQZ010000001.1"/>
</dbReference>
<proteinExistence type="predicted"/>